<proteinExistence type="inferred from homology"/>
<comment type="catalytic activity">
    <reaction evidence="11">
        <text>L-threonine + hydrogencarbonate + ATP = L-threonylcarbamoyladenylate + diphosphate + H2O</text>
        <dbReference type="Rhea" id="RHEA:36407"/>
        <dbReference type="ChEBI" id="CHEBI:15377"/>
        <dbReference type="ChEBI" id="CHEBI:17544"/>
        <dbReference type="ChEBI" id="CHEBI:30616"/>
        <dbReference type="ChEBI" id="CHEBI:33019"/>
        <dbReference type="ChEBI" id="CHEBI:57926"/>
        <dbReference type="ChEBI" id="CHEBI:73682"/>
        <dbReference type="EC" id="2.7.7.87"/>
    </reaction>
</comment>
<feature type="domain" description="YrdC-like" evidence="13">
    <location>
        <begin position="14"/>
        <end position="201"/>
    </location>
</feature>
<dbReference type="InterPro" id="IPR006070">
    <property type="entry name" value="Sua5-like_dom"/>
</dbReference>
<evidence type="ECO:0000256" key="12">
    <source>
        <dbReference type="SAM" id="MobiDB-lite"/>
    </source>
</evidence>
<keyword evidence="7 14" id="KW-0548">Nucleotidyltransferase</keyword>
<dbReference type="Pfam" id="PF01300">
    <property type="entry name" value="Sua5_yciO_yrdC"/>
    <property type="match status" value="1"/>
</dbReference>
<evidence type="ECO:0000256" key="4">
    <source>
        <dbReference type="ARBA" id="ARBA00022490"/>
    </source>
</evidence>
<evidence type="ECO:0000256" key="9">
    <source>
        <dbReference type="ARBA" id="ARBA00022840"/>
    </source>
</evidence>
<keyword evidence="4" id="KW-0963">Cytoplasm</keyword>
<keyword evidence="15" id="KW-1185">Reference proteome</keyword>
<dbReference type="PROSITE" id="PS51163">
    <property type="entry name" value="YRDC"/>
    <property type="match status" value="1"/>
</dbReference>
<evidence type="ECO:0000256" key="11">
    <source>
        <dbReference type="ARBA" id="ARBA00048366"/>
    </source>
</evidence>
<dbReference type="NCBIfam" id="TIGR00057">
    <property type="entry name" value="L-threonylcarbamoyladenylate synthase"/>
    <property type="match status" value="1"/>
</dbReference>
<reference evidence="14" key="1">
    <citation type="submission" date="2023-06" db="EMBL/GenBank/DDBJ databases">
        <title>MT1 and MT2 Draft Genomes of Novel Species.</title>
        <authorList>
            <person name="Venkateswaran K."/>
        </authorList>
    </citation>
    <scope>NUCLEOTIDE SEQUENCE</scope>
    <source>
        <strain evidence="14">IIF3SC-B10</strain>
    </source>
</reference>
<evidence type="ECO:0000256" key="6">
    <source>
        <dbReference type="ARBA" id="ARBA00022694"/>
    </source>
</evidence>
<dbReference type="GO" id="GO:0061710">
    <property type="term" value="F:L-threonylcarbamoyladenylate synthase"/>
    <property type="evidence" value="ECO:0007669"/>
    <property type="project" value="UniProtKB-EC"/>
</dbReference>
<gene>
    <name evidence="14" type="ORF">P5G52_09705</name>
</gene>
<keyword evidence="8" id="KW-0547">Nucleotide-binding</keyword>
<sequence length="253" mass="26171">MTTSYDCSDPVQRREGLTAAQRAVSLKQCIVLPTDTVYGIGADAFSPQAVATLLASKGRGRNMPPPVLIPRIQTLDGLATDVHPDARRLAEAFWPGGLTLICHAQPSLTWDLGDTMGTVALRMPDDDVALELLTITGPLAVSSANRTGHPAATTAADAAAQLAESVAVYLDAGPRTAADGTGSTIVDATGEVLRVVRQGTLPLERLREVVPDIIGIDGQGGNAETDAGQAPPAADTGTDADTRTDADQAPSDR</sequence>
<comment type="subcellular location">
    <subcellularLocation>
        <location evidence="1">Cytoplasm</location>
    </subcellularLocation>
</comment>
<name>A0ABT8K1R5_9MICC</name>
<evidence type="ECO:0000256" key="3">
    <source>
        <dbReference type="ARBA" id="ARBA00012584"/>
    </source>
</evidence>
<dbReference type="PANTHER" id="PTHR17490:SF16">
    <property type="entry name" value="THREONYLCARBAMOYL-AMP SYNTHASE"/>
    <property type="match status" value="1"/>
</dbReference>
<comment type="similarity">
    <text evidence="2">Belongs to the SUA5 family.</text>
</comment>
<dbReference type="SUPFAM" id="SSF55821">
    <property type="entry name" value="YrdC/RibB"/>
    <property type="match status" value="1"/>
</dbReference>
<evidence type="ECO:0000256" key="10">
    <source>
        <dbReference type="ARBA" id="ARBA00029774"/>
    </source>
</evidence>
<dbReference type="PIRSF" id="PIRSF004930">
    <property type="entry name" value="Tln_factor_SUA5"/>
    <property type="match status" value="1"/>
</dbReference>
<accession>A0ABT8K1R5</accession>
<dbReference type="RefSeq" id="WP_301226882.1">
    <property type="nucleotide sequence ID" value="NZ_JAROCG010000001.1"/>
</dbReference>
<keyword evidence="6" id="KW-0819">tRNA processing</keyword>
<feature type="compositionally biased region" description="Basic and acidic residues" evidence="12">
    <location>
        <begin position="240"/>
        <end position="253"/>
    </location>
</feature>
<evidence type="ECO:0000313" key="14">
    <source>
        <dbReference type="EMBL" id="MDN4611142.1"/>
    </source>
</evidence>
<dbReference type="EMBL" id="JAROCG010000001">
    <property type="protein sequence ID" value="MDN4611142.1"/>
    <property type="molecule type" value="Genomic_DNA"/>
</dbReference>
<protein>
    <recommendedName>
        <fullName evidence="10">L-threonylcarbamoyladenylate synthase</fullName>
        <ecNumber evidence="3">2.7.7.87</ecNumber>
    </recommendedName>
    <alternativeName>
        <fullName evidence="10">L-threonylcarbamoyladenylate synthase</fullName>
    </alternativeName>
</protein>
<keyword evidence="5 14" id="KW-0808">Transferase</keyword>
<dbReference type="PANTHER" id="PTHR17490">
    <property type="entry name" value="SUA5"/>
    <property type="match status" value="1"/>
</dbReference>
<keyword evidence="9" id="KW-0067">ATP-binding</keyword>
<evidence type="ECO:0000259" key="13">
    <source>
        <dbReference type="PROSITE" id="PS51163"/>
    </source>
</evidence>
<evidence type="ECO:0000256" key="8">
    <source>
        <dbReference type="ARBA" id="ARBA00022741"/>
    </source>
</evidence>
<evidence type="ECO:0000256" key="2">
    <source>
        <dbReference type="ARBA" id="ARBA00007663"/>
    </source>
</evidence>
<comment type="caution">
    <text evidence="14">The sequence shown here is derived from an EMBL/GenBank/DDBJ whole genome shotgun (WGS) entry which is preliminary data.</text>
</comment>
<dbReference type="EC" id="2.7.7.87" evidence="3"/>
<evidence type="ECO:0000313" key="15">
    <source>
        <dbReference type="Proteomes" id="UP001174209"/>
    </source>
</evidence>
<dbReference type="Proteomes" id="UP001174209">
    <property type="component" value="Unassembled WGS sequence"/>
</dbReference>
<dbReference type="InterPro" id="IPR017945">
    <property type="entry name" value="DHBP_synth_RibB-like_a/b_dom"/>
</dbReference>
<evidence type="ECO:0000256" key="5">
    <source>
        <dbReference type="ARBA" id="ARBA00022679"/>
    </source>
</evidence>
<feature type="compositionally biased region" description="Low complexity" evidence="12">
    <location>
        <begin position="230"/>
        <end position="239"/>
    </location>
</feature>
<dbReference type="Gene3D" id="3.90.870.10">
    <property type="entry name" value="DHBP synthase"/>
    <property type="match status" value="1"/>
</dbReference>
<dbReference type="InterPro" id="IPR050156">
    <property type="entry name" value="TC-AMP_synthase_SUA5"/>
</dbReference>
<evidence type="ECO:0000256" key="7">
    <source>
        <dbReference type="ARBA" id="ARBA00022695"/>
    </source>
</evidence>
<evidence type="ECO:0000256" key="1">
    <source>
        <dbReference type="ARBA" id="ARBA00004496"/>
    </source>
</evidence>
<feature type="region of interest" description="Disordered" evidence="12">
    <location>
        <begin position="217"/>
        <end position="253"/>
    </location>
</feature>
<dbReference type="InterPro" id="IPR010923">
    <property type="entry name" value="T(6)A37_SUA5"/>
</dbReference>
<organism evidence="14 15">
    <name type="scientific">Arthrobacter burdickii</name>
    <dbReference type="NCBI Taxonomy" id="3035920"/>
    <lineage>
        <taxon>Bacteria</taxon>
        <taxon>Bacillati</taxon>
        <taxon>Actinomycetota</taxon>
        <taxon>Actinomycetes</taxon>
        <taxon>Micrococcales</taxon>
        <taxon>Micrococcaceae</taxon>
        <taxon>Arthrobacter</taxon>
    </lineage>
</organism>